<proteinExistence type="predicted"/>
<protein>
    <submittedName>
        <fullName evidence="2">Uncharacterized protein</fullName>
    </submittedName>
</protein>
<name>A0A2K3QK92_9HYPO</name>
<keyword evidence="3" id="KW-1185">Reference proteome</keyword>
<sequence>MSAHLCKQLYASWRQTRHQPSPPPPASSSSPPASPSPSPSMSPYADGKGSRRGSSSSRRE</sequence>
<dbReference type="EMBL" id="NRSZ01000326">
    <property type="protein sequence ID" value="PNY27931.1"/>
    <property type="molecule type" value="Genomic_DNA"/>
</dbReference>
<gene>
    <name evidence="2" type="ORF">TCAP_02143</name>
</gene>
<reference evidence="2 3" key="1">
    <citation type="submission" date="2017-08" db="EMBL/GenBank/DDBJ databases">
        <title>Harnessing the power of phylogenomics to disentangle the directionality and signatures of interkingdom host jumping in the parasitic fungal genus Tolypocladium.</title>
        <authorList>
            <person name="Quandt C.A."/>
            <person name="Patterson W."/>
            <person name="Spatafora J.W."/>
        </authorList>
    </citation>
    <scope>NUCLEOTIDE SEQUENCE [LARGE SCALE GENOMIC DNA]</scope>
    <source>
        <strain evidence="2 3">CBS 113982</strain>
    </source>
</reference>
<evidence type="ECO:0000256" key="1">
    <source>
        <dbReference type="SAM" id="MobiDB-lite"/>
    </source>
</evidence>
<feature type="compositionally biased region" description="Pro residues" evidence="1">
    <location>
        <begin position="20"/>
        <end position="40"/>
    </location>
</feature>
<dbReference type="AlphaFoldDB" id="A0A2K3QK92"/>
<dbReference type="Proteomes" id="UP000236621">
    <property type="component" value="Unassembled WGS sequence"/>
</dbReference>
<organism evidence="2 3">
    <name type="scientific">Tolypocladium capitatum</name>
    <dbReference type="NCBI Taxonomy" id="45235"/>
    <lineage>
        <taxon>Eukaryota</taxon>
        <taxon>Fungi</taxon>
        <taxon>Dikarya</taxon>
        <taxon>Ascomycota</taxon>
        <taxon>Pezizomycotina</taxon>
        <taxon>Sordariomycetes</taxon>
        <taxon>Hypocreomycetidae</taxon>
        <taxon>Hypocreales</taxon>
        <taxon>Ophiocordycipitaceae</taxon>
        <taxon>Tolypocladium</taxon>
    </lineage>
</organism>
<feature type="region of interest" description="Disordered" evidence="1">
    <location>
        <begin position="1"/>
        <end position="60"/>
    </location>
</feature>
<comment type="caution">
    <text evidence="2">The sequence shown here is derived from an EMBL/GenBank/DDBJ whole genome shotgun (WGS) entry which is preliminary data.</text>
</comment>
<accession>A0A2K3QK92</accession>
<evidence type="ECO:0000313" key="3">
    <source>
        <dbReference type="Proteomes" id="UP000236621"/>
    </source>
</evidence>
<evidence type="ECO:0000313" key="2">
    <source>
        <dbReference type="EMBL" id="PNY27931.1"/>
    </source>
</evidence>